<proteinExistence type="predicted"/>
<reference evidence="1 2" key="2">
    <citation type="journal article" date="2017" name="Nature">
        <title>The Apostasia genome and the evolution of orchids.</title>
        <authorList>
            <person name="Zhang G.Q."/>
            <person name="Liu K.W."/>
            <person name="Li Z."/>
            <person name="Lohaus R."/>
            <person name="Hsiao Y.Y."/>
            <person name="Niu S.C."/>
            <person name="Wang J.Y."/>
            <person name="Lin Y.C."/>
            <person name="Xu Q."/>
            <person name="Chen L.J."/>
            <person name="Yoshida K."/>
            <person name="Fujiwara S."/>
            <person name="Wang Z.W."/>
            <person name="Zhang Y.Q."/>
            <person name="Mitsuda N."/>
            <person name="Wang M."/>
            <person name="Liu G.H."/>
            <person name="Pecoraro L."/>
            <person name="Huang H.X."/>
            <person name="Xiao X.J."/>
            <person name="Lin M."/>
            <person name="Wu X.Y."/>
            <person name="Wu W.L."/>
            <person name="Chen Y.Y."/>
            <person name="Chang S.B."/>
            <person name="Sakamoto S."/>
            <person name="Ohme-Takagi M."/>
            <person name="Yagi M."/>
            <person name="Zeng S.J."/>
            <person name="Shen C.Y."/>
            <person name="Yeh C.M."/>
            <person name="Luo Y.B."/>
            <person name="Tsai W.C."/>
            <person name="Van de Peer Y."/>
            <person name="Liu Z.J."/>
        </authorList>
    </citation>
    <scope>NUCLEOTIDE SEQUENCE [LARGE SCALE GENOMIC DNA]</scope>
    <source>
        <tissue evidence="1">The whole plant</tissue>
    </source>
</reference>
<sequence length="71" mass="8309">MKDILNKKRKLGEFEIVALTKKCNAIIQMKFLEILKDSGSFTIPMTIRDKFFGRALCDLRSNFNLMHILIF</sequence>
<reference evidence="1 2" key="1">
    <citation type="journal article" date="2016" name="Sci. Rep.">
        <title>The Dendrobium catenatum Lindl. genome sequence provides insights into polysaccharide synthase, floral development and adaptive evolution.</title>
        <authorList>
            <person name="Zhang G.Q."/>
            <person name="Xu Q."/>
            <person name="Bian C."/>
            <person name="Tsai W.C."/>
            <person name="Yeh C.M."/>
            <person name="Liu K.W."/>
            <person name="Yoshida K."/>
            <person name="Zhang L.S."/>
            <person name="Chang S.B."/>
            <person name="Chen F."/>
            <person name="Shi Y."/>
            <person name="Su Y.Y."/>
            <person name="Zhang Y.Q."/>
            <person name="Chen L.J."/>
            <person name="Yin Y."/>
            <person name="Lin M."/>
            <person name="Huang H."/>
            <person name="Deng H."/>
            <person name="Wang Z.W."/>
            <person name="Zhu S.L."/>
            <person name="Zhao X."/>
            <person name="Deng C."/>
            <person name="Niu S.C."/>
            <person name="Huang J."/>
            <person name="Wang M."/>
            <person name="Liu G.H."/>
            <person name="Yang H.J."/>
            <person name="Xiao X.J."/>
            <person name="Hsiao Y.Y."/>
            <person name="Wu W.L."/>
            <person name="Chen Y.Y."/>
            <person name="Mitsuda N."/>
            <person name="Ohme-Takagi M."/>
            <person name="Luo Y.B."/>
            <person name="Van de Peer Y."/>
            <person name="Liu Z.J."/>
        </authorList>
    </citation>
    <scope>NUCLEOTIDE SEQUENCE [LARGE SCALE GENOMIC DNA]</scope>
    <source>
        <tissue evidence="1">The whole plant</tissue>
    </source>
</reference>
<organism evidence="1 2">
    <name type="scientific">Dendrobium catenatum</name>
    <dbReference type="NCBI Taxonomy" id="906689"/>
    <lineage>
        <taxon>Eukaryota</taxon>
        <taxon>Viridiplantae</taxon>
        <taxon>Streptophyta</taxon>
        <taxon>Embryophyta</taxon>
        <taxon>Tracheophyta</taxon>
        <taxon>Spermatophyta</taxon>
        <taxon>Magnoliopsida</taxon>
        <taxon>Liliopsida</taxon>
        <taxon>Asparagales</taxon>
        <taxon>Orchidaceae</taxon>
        <taxon>Epidendroideae</taxon>
        <taxon>Malaxideae</taxon>
        <taxon>Dendrobiinae</taxon>
        <taxon>Dendrobium</taxon>
    </lineage>
</organism>
<dbReference type="PANTHER" id="PTHR33067">
    <property type="entry name" value="RNA-DIRECTED DNA POLYMERASE-RELATED"/>
    <property type="match status" value="1"/>
</dbReference>
<dbReference type="PANTHER" id="PTHR33067:SF31">
    <property type="entry name" value="RNA-DIRECTED DNA POLYMERASE"/>
    <property type="match status" value="1"/>
</dbReference>
<dbReference type="EMBL" id="KZ502674">
    <property type="protein sequence ID" value="PKU74514.1"/>
    <property type="molecule type" value="Genomic_DNA"/>
</dbReference>
<keyword evidence="2" id="KW-1185">Reference proteome</keyword>
<dbReference type="AlphaFoldDB" id="A0A2I0WFR2"/>
<name>A0A2I0WFR2_9ASPA</name>
<evidence type="ECO:0000313" key="2">
    <source>
        <dbReference type="Proteomes" id="UP000233837"/>
    </source>
</evidence>
<protein>
    <submittedName>
        <fullName evidence="1">Uncharacterized protein</fullName>
    </submittedName>
</protein>
<gene>
    <name evidence="1" type="ORF">MA16_Dca003717</name>
</gene>
<evidence type="ECO:0000313" key="1">
    <source>
        <dbReference type="EMBL" id="PKU74514.1"/>
    </source>
</evidence>
<dbReference type="Proteomes" id="UP000233837">
    <property type="component" value="Unassembled WGS sequence"/>
</dbReference>
<accession>A0A2I0WFR2</accession>